<evidence type="ECO:0000313" key="3">
    <source>
        <dbReference type="Proteomes" id="UP001441944"/>
    </source>
</evidence>
<feature type="domain" description="ABM" evidence="1">
    <location>
        <begin position="1"/>
        <end position="63"/>
    </location>
</feature>
<dbReference type="Pfam" id="PF03992">
    <property type="entry name" value="ABM"/>
    <property type="match status" value="1"/>
</dbReference>
<dbReference type="InterPro" id="IPR011008">
    <property type="entry name" value="Dimeric_a/b-barrel"/>
</dbReference>
<dbReference type="InterPro" id="IPR007138">
    <property type="entry name" value="ABM_dom"/>
</dbReference>
<dbReference type="Gene3D" id="3.30.70.100">
    <property type="match status" value="1"/>
</dbReference>
<dbReference type="RefSeq" id="WP_353396194.1">
    <property type="nucleotide sequence ID" value="NZ_BAABWU010000001.1"/>
</dbReference>
<evidence type="ECO:0000259" key="1">
    <source>
        <dbReference type="Pfam" id="PF03992"/>
    </source>
</evidence>
<protein>
    <recommendedName>
        <fullName evidence="1">ABM domain-containing protein</fullName>
    </recommendedName>
</protein>
<comment type="caution">
    <text evidence="2">The sequence shown here is derived from an EMBL/GenBank/DDBJ whole genome shotgun (WGS) entry which is preliminary data.</text>
</comment>
<accession>A0ABQ0AFG4</accession>
<name>A0ABQ0AFG4_9RHOB</name>
<dbReference type="SUPFAM" id="SSF54909">
    <property type="entry name" value="Dimeric alpha+beta barrel"/>
    <property type="match status" value="1"/>
</dbReference>
<gene>
    <name evidence="2" type="ORF">NBRC116598_00590</name>
</gene>
<dbReference type="Proteomes" id="UP001441944">
    <property type="component" value="Unassembled WGS sequence"/>
</dbReference>
<reference evidence="2 3" key="1">
    <citation type="submission" date="2024-04" db="EMBL/GenBank/DDBJ databases">
        <title>Draft genome sequence of Pseudophaeobacter arcticus NBRC 116598.</title>
        <authorList>
            <person name="Miyakawa T."/>
            <person name="Kusuya Y."/>
            <person name="Miura T."/>
        </authorList>
    </citation>
    <scope>NUCLEOTIDE SEQUENCE [LARGE SCALE GENOMIC DNA]</scope>
    <source>
        <strain evidence="2 3">SU-CL00105</strain>
    </source>
</reference>
<keyword evidence="3" id="KW-1185">Reference proteome</keyword>
<evidence type="ECO:0000313" key="2">
    <source>
        <dbReference type="EMBL" id="GAA6194615.1"/>
    </source>
</evidence>
<sequence length="110" mass="12751">MILEIRRYTLHPGQRETFIKVFEEMNRAALREAGMLVFGPLRDLDDPDKVHWMRAFQSLEHRDAIKQAFYDGPVWAQDLEPLVMPLIAHYEASVVETTQGFEGFNETASL</sequence>
<proteinExistence type="predicted"/>
<dbReference type="EMBL" id="BAABWU010000001">
    <property type="protein sequence ID" value="GAA6194615.1"/>
    <property type="molecule type" value="Genomic_DNA"/>
</dbReference>
<organism evidence="2 3">
    <name type="scientific">Pseudophaeobacter arcticus</name>
    <dbReference type="NCBI Taxonomy" id="385492"/>
    <lineage>
        <taxon>Bacteria</taxon>
        <taxon>Pseudomonadati</taxon>
        <taxon>Pseudomonadota</taxon>
        <taxon>Alphaproteobacteria</taxon>
        <taxon>Rhodobacterales</taxon>
        <taxon>Paracoccaceae</taxon>
        <taxon>Pseudophaeobacter</taxon>
    </lineage>
</organism>